<name>A0ACB0E4W2_RANTA</name>
<dbReference type="Proteomes" id="UP001162501">
    <property type="component" value="Chromosome 14"/>
</dbReference>
<evidence type="ECO:0000313" key="2">
    <source>
        <dbReference type="Proteomes" id="UP001162501"/>
    </source>
</evidence>
<gene>
    <name evidence="1" type="ORF">MRATA1EN3_LOCUS6697</name>
</gene>
<protein>
    <submittedName>
        <fullName evidence="1">Uncharacterized protein</fullName>
    </submittedName>
</protein>
<sequence>MTGSGHLLRNVRRHPLLRRRPSPLQGPSERLNEARSATKEKGVPVPRAGGRRRGRVKRSGASRPRGRETPGKKALGPRRAEAAGPPGRGVALTAWPPGPSGSVRAARAGRGPRSRRGGRRPNGRLLQAVSATLDGGLERREGGDRPARGQLVGAPGARRARGVPPAAPATSGRDSPQAAAPTPAQSAPGRLPRLPATAPARQPRARGPNPVRAPKHPPARDRRSPGAAASRGRTRGGGAGRVGRGLGAHVVTPRRRLEDAGREAGSGGGAGAEEGRVHRRVVGPGRRRRSLGCRVSARFSVP</sequence>
<organism evidence="1 2">
    <name type="scientific">Rangifer tarandus platyrhynchus</name>
    <name type="common">Svalbard reindeer</name>
    <dbReference type="NCBI Taxonomy" id="3082113"/>
    <lineage>
        <taxon>Eukaryota</taxon>
        <taxon>Metazoa</taxon>
        <taxon>Chordata</taxon>
        <taxon>Craniata</taxon>
        <taxon>Vertebrata</taxon>
        <taxon>Euteleostomi</taxon>
        <taxon>Mammalia</taxon>
        <taxon>Eutheria</taxon>
        <taxon>Laurasiatheria</taxon>
        <taxon>Artiodactyla</taxon>
        <taxon>Ruminantia</taxon>
        <taxon>Pecora</taxon>
        <taxon>Cervidae</taxon>
        <taxon>Odocoileinae</taxon>
        <taxon>Rangifer</taxon>
    </lineage>
</organism>
<reference evidence="1" key="1">
    <citation type="submission" date="2023-05" db="EMBL/GenBank/DDBJ databases">
        <authorList>
            <consortium name="ELIXIR-Norway"/>
        </authorList>
    </citation>
    <scope>NUCLEOTIDE SEQUENCE</scope>
</reference>
<evidence type="ECO:0000313" key="1">
    <source>
        <dbReference type="EMBL" id="CAI9695484.1"/>
    </source>
</evidence>
<dbReference type="EMBL" id="OX596098">
    <property type="protein sequence ID" value="CAI9695484.1"/>
    <property type="molecule type" value="Genomic_DNA"/>
</dbReference>
<proteinExistence type="predicted"/>
<accession>A0ACB0E4W2</accession>